<organism evidence="8 9">
    <name type="scientific">Actinoalloteichus hymeniacidonis</name>
    <dbReference type="NCBI Taxonomy" id="340345"/>
    <lineage>
        <taxon>Bacteria</taxon>
        <taxon>Bacillati</taxon>
        <taxon>Actinomycetota</taxon>
        <taxon>Actinomycetes</taxon>
        <taxon>Pseudonocardiales</taxon>
        <taxon>Pseudonocardiaceae</taxon>
        <taxon>Actinoalloteichus</taxon>
    </lineage>
</organism>
<dbReference type="RefSeq" id="WP_069850545.1">
    <property type="nucleotide sequence ID" value="NZ_CP014859.1"/>
</dbReference>
<evidence type="ECO:0000313" key="8">
    <source>
        <dbReference type="EMBL" id="AOS64351.1"/>
    </source>
</evidence>
<keyword evidence="4" id="KW-0804">Transcription</keyword>
<dbReference type="InterPro" id="IPR036271">
    <property type="entry name" value="Tet_transcr_reg_TetR-rel_C_sf"/>
</dbReference>
<dbReference type="PANTHER" id="PTHR30055">
    <property type="entry name" value="HTH-TYPE TRANSCRIPTIONAL REGULATOR RUTR"/>
    <property type="match status" value="1"/>
</dbReference>
<dbReference type="InterPro" id="IPR041490">
    <property type="entry name" value="KstR2_TetR_C"/>
</dbReference>
<dbReference type="InterPro" id="IPR050109">
    <property type="entry name" value="HTH-type_TetR-like_transc_reg"/>
</dbReference>
<dbReference type="AlphaFoldDB" id="A0AAC9MZW4"/>
<evidence type="ECO:0000313" key="9">
    <source>
        <dbReference type="Proteomes" id="UP000095210"/>
    </source>
</evidence>
<evidence type="ECO:0000256" key="3">
    <source>
        <dbReference type="ARBA" id="ARBA00023125"/>
    </source>
</evidence>
<dbReference type="PRINTS" id="PR00455">
    <property type="entry name" value="HTHTETR"/>
</dbReference>
<evidence type="ECO:0000256" key="1">
    <source>
        <dbReference type="ARBA" id="ARBA00022491"/>
    </source>
</evidence>
<dbReference type="SUPFAM" id="SSF46689">
    <property type="entry name" value="Homeodomain-like"/>
    <property type="match status" value="1"/>
</dbReference>
<feature type="domain" description="HTH tetR-type" evidence="7">
    <location>
        <begin position="24"/>
        <end position="84"/>
    </location>
</feature>
<dbReference type="GO" id="GO:0003700">
    <property type="term" value="F:DNA-binding transcription factor activity"/>
    <property type="evidence" value="ECO:0007669"/>
    <property type="project" value="TreeGrafter"/>
</dbReference>
<dbReference type="EMBL" id="CP014859">
    <property type="protein sequence ID" value="AOS64351.1"/>
    <property type="molecule type" value="Genomic_DNA"/>
</dbReference>
<dbReference type="Pfam" id="PF00440">
    <property type="entry name" value="TetR_N"/>
    <property type="match status" value="1"/>
</dbReference>
<evidence type="ECO:0000256" key="5">
    <source>
        <dbReference type="PROSITE-ProRule" id="PRU00335"/>
    </source>
</evidence>
<dbReference type="Pfam" id="PF17932">
    <property type="entry name" value="TetR_C_24"/>
    <property type="match status" value="1"/>
</dbReference>
<dbReference type="Proteomes" id="UP000095210">
    <property type="component" value="Chromosome"/>
</dbReference>
<protein>
    <submittedName>
        <fullName evidence="8">Transcriptional regulator, TetR family</fullName>
    </submittedName>
</protein>
<gene>
    <name evidence="8" type="ORF">TL08_17755</name>
</gene>
<sequence>MSSKRPGVAGGPRGPVKRRPAASPRRRDELLAIAARLFAAQGYLATSVREIADAAGILSGSLYHHFDSKESLADELLRGLLAAQRGGYQQVLDEGGQPREMIAGLLRTDIGLLDTHLEAIAVFQAERRHLARVDRFAYLDRHRRWVQRQWATLVGEGQRAGVFRQDFDGALLYRVAHESVWNAAHWFNPRGRTSGAELTEQYLDLLFRGLLAREDDEIALVQAPEGRTDEETDTVAPVSSAATVPEESGPAPVLE</sequence>
<evidence type="ECO:0000256" key="2">
    <source>
        <dbReference type="ARBA" id="ARBA00023015"/>
    </source>
</evidence>
<evidence type="ECO:0000256" key="6">
    <source>
        <dbReference type="SAM" id="MobiDB-lite"/>
    </source>
</evidence>
<dbReference type="InterPro" id="IPR001647">
    <property type="entry name" value="HTH_TetR"/>
</dbReference>
<dbReference type="PROSITE" id="PS50977">
    <property type="entry name" value="HTH_TETR_2"/>
    <property type="match status" value="1"/>
</dbReference>
<dbReference type="PANTHER" id="PTHR30055:SF175">
    <property type="entry name" value="HTH-TYPE TRANSCRIPTIONAL REPRESSOR KSTR2"/>
    <property type="match status" value="1"/>
</dbReference>
<feature type="region of interest" description="Disordered" evidence="6">
    <location>
        <begin position="1"/>
        <end position="24"/>
    </location>
</feature>
<name>A0AAC9MZW4_9PSEU</name>
<feature type="DNA-binding region" description="H-T-H motif" evidence="5">
    <location>
        <begin position="47"/>
        <end position="66"/>
    </location>
</feature>
<proteinExistence type="predicted"/>
<keyword evidence="2" id="KW-0805">Transcription regulation</keyword>
<evidence type="ECO:0000259" key="7">
    <source>
        <dbReference type="PROSITE" id="PS50977"/>
    </source>
</evidence>
<keyword evidence="3 5" id="KW-0238">DNA-binding</keyword>
<dbReference type="InterPro" id="IPR009057">
    <property type="entry name" value="Homeodomain-like_sf"/>
</dbReference>
<reference evidence="9" key="1">
    <citation type="submission" date="2016-03" db="EMBL/GenBank/DDBJ databases">
        <title>Complete genome sequence of the type strain Actinoalloteichus hymeniacidonis DSM 45092.</title>
        <authorList>
            <person name="Schaffert L."/>
            <person name="Albersmeier A."/>
            <person name="Winkler A."/>
            <person name="Kalinowski J."/>
            <person name="Zotchev S."/>
            <person name="Ruckert C."/>
        </authorList>
    </citation>
    <scope>NUCLEOTIDE SEQUENCE [LARGE SCALE GENOMIC DNA]</scope>
    <source>
        <strain evidence="9">HPA177(T) (DSM 45092(T))</strain>
    </source>
</reference>
<dbReference type="Gene3D" id="1.10.357.10">
    <property type="entry name" value="Tetracycline Repressor, domain 2"/>
    <property type="match status" value="1"/>
</dbReference>
<evidence type="ECO:0000256" key="4">
    <source>
        <dbReference type="ARBA" id="ARBA00023163"/>
    </source>
</evidence>
<dbReference type="SUPFAM" id="SSF48498">
    <property type="entry name" value="Tetracyclin repressor-like, C-terminal domain"/>
    <property type="match status" value="1"/>
</dbReference>
<accession>A0AAC9MZW4</accession>
<dbReference type="KEGG" id="ahm:TL08_17755"/>
<dbReference type="Gene3D" id="1.10.10.60">
    <property type="entry name" value="Homeodomain-like"/>
    <property type="match status" value="1"/>
</dbReference>
<keyword evidence="9" id="KW-1185">Reference proteome</keyword>
<feature type="region of interest" description="Disordered" evidence="6">
    <location>
        <begin position="222"/>
        <end position="255"/>
    </location>
</feature>
<keyword evidence="1" id="KW-0678">Repressor</keyword>
<dbReference type="GO" id="GO:0000976">
    <property type="term" value="F:transcription cis-regulatory region binding"/>
    <property type="evidence" value="ECO:0007669"/>
    <property type="project" value="TreeGrafter"/>
</dbReference>